<dbReference type="Proteomes" id="UP000618931">
    <property type="component" value="Unassembled WGS sequence"/>
</dbReference>
<evidence type="ECO:0000313" key="5">
    <source>
        <dbReference type="EMBL" id="MBF9221716.1"/>
    </source>
</evidence>
<dbReference type="EMBL" id="JADQDM010000004">
    <property type="protein sequence ID" value="MBF9221716.1"/>
    <property type="molecule type" value="Genomic_DNA"/>
</dbReference>
<feature type="region of interest" description="Disordered" evidence="1">
    <location>
        <begin position="1363"/>
        <end position="1388"/>
    </location>
</feature>
<feature type="region of interest" description="Disordered" evidence="1">
    <location>
        <begin position="1279"/>
        <end position="1312"/>
    </location>
</feature>
<dbReference type="InterPro" id="IPR001434">
    <property type="entry name" value="OmcB-like_DUF11"/>
</dbReference>
<feature type="region of interest" description="Disordered" evidence="1">
    <location>
        <begin position="1183"/>
        <end position="1233"/>
    </location>
</feature>
<organism evidence="5 6">
    <name type="scientific">Hymenobacter ruricola</name>
    <dbReference type="NCBI Taxonomy" id="2791023"/>
    <lineage>
        <taxon>Bacteria</taxon>
        <taxon>Pseudomonadati</taxon>
        <taxon>Bacteroidota</taxon>
        <taxon>Cytophagia</taxon>
        <taxon>Cytophagales</taxon>
        <taxon>Hymenobacteraceae</taxon>
        <taxon>Hymenobacter</taxon>
    </lineage>
</organism>
<feature type="domain" description="DUF11" evidence="3">
    <location>
        <begin position="1857"/>
        <end position="1980"/>
    </location>
</feature>
<feature type="compositionally biased region" description="Gly residues" evidence="1">
    <location>
        <begin position="1216"/>
        <end position="1233"/>
    </location>
</feature>
<dbReference type="Pfam" id="PF18962">
    <property type="entry name" value="Por_Secre_tail"/>
    <property type="match status" value="1"/>
</dbReference>
<dbReference type="Pfam" id="PF01345">
    <property type="entry name" value="DUF11"/>
    <property type="match status" value="5"/>
</dbReference>
<evidence type="ECO:0000256" key="2">
    <source>
        <dbReference type="SAM" id="SignalP"/>
    </source>
</evidence>
<feature type="compositionally biased region" description="Gly residues" evidence="1">
    <location>
        <begin position="1367"/>
        <end position="1388"/>
    </location>
</feature>
<dbReference type="PANTHER" id="PTHR34819:SF5">
    <property type="entry name" value="CONSERVED REPEAT DOMAIN PROTEIN"/>
    <property type="match status" value="1"/>
</dbReference>
<evidence type="ECO:0000259" key="4">
    <source>
        <dbReference type="Pfam" id="PF18962"/>
    </source>
</evidence>
<feature type="compositionally biased region" description="Low complexity" evidence="1">
    <location>
        <begin position="1287"/>
        <end position="1298"/>
    </location>
</feature>
<feature type="chain" id="PRO_5045401330" evidence="2">
    <location>
        <begin position="25"/>
        <end position="2950"/>
    </location>
</feature>
<dbReference type="InterPro" id="IPR051172">
    <property type="entry name" value="Chlamydia_OmcB"/>
</dbReference>
<feature type="compositionally biased region" description="Low complexity" evidence="1">
    <location>
        <begin position="1194"/>
        <end position="1208"/>
    </location>
</feature>
<dbReference type="InterPro" id="IPR047589">
    <property type="entry name" value="DUF11_rpt"/>
</dbReference>
<evidence type="ECO:0000259" key="3">
    <source>
        <dbReference type="Pfam" id="PF01345"/>
    </source>
</evidence>
<feature type="domain" description="DUF11" evidence="3">
    <location>
        <begin position="2128"/>
        <end position="2254"/>
    </location>
</feature>
<feature type="domain" description="Secretion system C-terminal sorting" evidence="4">
    <location>
        <begin position="2873"/>
        <end position="2948"/>
    </location>
</feature>
<evidence type="ECO:0000256" key="1">
    <source>
        <dbReference type="SAM" id="MobiDB-lite"/>
    </source>
</evidence>
<feature type="signal peptide" evidence="2">
    <location>
        <begin position="1"/>
        <end position="24"/>
    </location>
</feature>
<sequence length="2950" mass="289992">MEAPFFARLLVLLGAGLWGGLAPAAAQTCATATVALSYNARAAGENWKNRATAPVPGPNSYTQVGTAYTSTSAAGNTTLQTATLNGVQTLSWSADYTSSAANSSSVTYTFSRAVSNLVVRVQDVDAVFNNGILGALSNGFRDEVTFTGANGGSGVTPTLTKQNASSAFFTIAGNVATANDAAGDNTSANNATVIATYGSAVTSITIQYRNITSAGTLNNQSIGIDQLSWCRVAPVANSLTTSTVPSSGGTTGISSLSGYADGTPSFVVTSLPANGTLSYNSTGTTYVPVSLNQALTAAQAASLRYTPDPAYTGPNTTFTYQVKDDANLVSNTATYTIPLQYFAPCATTTNTLNFAGRPASEDWKAHAALAVPTTSNVTTITSSAYAVSTATTSTLQIGQLNAVNTLNWTNDYSSTGRTSTVTFTFNRPVTNFTVRVQDIDASGNFIDNVVFNGFNAGAPVTPVLTAVNPGAGVVSISGNAATGLANTDNNQDGTVTAYFPSAITSLQLTYNNNTNAADPALQSIGIDQMTWCRQAPLATNVTSTPVLTTSVQASISGLASAVDGAVASYTVTSLPANGTLFYNTTGTTYAAVALNQSLTAAQAASLRYTANPAFAGATATFTFKVTDDAGLTSANAATYTIPLVSVTPCATTTTLNFSGRPAGEDWKSHAALAVPATSTLTTISSGGYSASAANPQVLQVGTVNGVNSLNWNNDYTGSGRTSTVTFTFNRAVTNFAVRVQDIDAAGDFIDNVVFVGSNGGTPVTPVLTAVNPGAGVVSISGNTATGLANTDNTTDGTVTAFFPSAINSLTITYSNNTGAADPGNQLIGIDQMTWCRQAPVASNITSPAQPSGQGATGTAALSALADGTITSYTITALPSASQGIYYVNGVQLTAANFPGLVLTPTQAAQLSFAPAAGFSGNAGFSYTATDDVGVVSNTATYTIPVLATGGSGIPAACATPGKDGAFTISLNPDTYYPGTLSAAAGTSTLTVGAGTAGGAAGVPTGILPGDLLLVMQMQGADIDYSNSDSYGNGVAGGGASGIQSTNFAAGTYEYVKVAAPTAIVATGGGTITLSAPLLNSYASAAATSSAGPRRFQVIRIPQFTNLTLGATITALPWNGSVGGVLAVDVSTQTNFAGFNMTASARGFRGGGGRTQTVANGNSTDYVNAFISAATDVNAQKGEGLAGTPRFVNQPTTPTNSATNTTVDTGADNYPGGSSGRGAPGNAGGGGNNNIDNAGGGGGANGGNGGRGGNNFASNQPIGGEPGAYVAQASSRRLLLGGGGGAGTTNNNTGTPTNGQASSGAPGGGIVMLRTGSISGTGAINANGGNANSTVADDGSGGGGAGGSILVTATNPAGLSSITLSANGGTGGTNTGGSSGPHGPGGGGGGGVVLANAAVASASAAAGASGTTQGTPAAFGAAPGLAGVSNLQISTSIAGSASGSECLLVGADVTTVLTGPSTLTPGQPSGTYTATFLNEGPQAALSVTRQVTLPAGATNILVNGAPYTPTTANTIDFGTATSLASGEVSSFTFSFTPAANATGPLNISSAVGTSSNQGPALAPDNSTITAAVPAVANVAAAITAGPTAVAATPGAGSFVATFSNSGPTAAQGVVATVQLPAGLTNVVASNGGIYNQATGVVSYASLTTLASGASSSSTITYDTPVNGPVVGTAGITTTSSQAGQMANDRASASQALTPAFDLRTTLSGPLNAVPGNLITLSITTTNAGPSAAPNTVQTAQLPTGLSAVYVSNGGTYNSSTSPISVTYAGITYTVPAGGVIYPPVSTLPAGQTLANTVSFVMPAAGFVPTATSAADGTETSPANNTAYLNGAANSAAPAATLSPTPATGNPSDVFTRLTASASTVAAGSGVTLTVTTGNNGPALTAASVVQTVQVVPGLTAMQIDGQAGTAVAGGLSFASGATYSSTTGMVTFPAIVPASGSSVSHSIAFLAPASGGNLMLSAAVTEGNADPVPSNNLAATAVGIIKTADIQTTLVGPTSAPAGSPVTYTASFVHNGPLESAGANTGGTLGSGIIETAQLPVGLTGVTITDANGAVVSGASYNAATGLVSFPILLSSMAGNTQVYNVSFPAPAHNFAVTANAATAAPDGTATNNSASAATTVTGAADLVTTVSGPATAPLGAPVTYSLATTNNGPSTATTVVPTLALPIGLTATTLRVNGLTGTLTGGNVTYTDGSSYNPTSGLLILGTTASLPNGISVLNQATFIMPNTGQVTGVASATSAVADYTPGNNGSSVATSLAPATTTTADLQATVTPSAAAVAAGAPVSFTATFTNAGPDAATFVVPTLSLPTGLAGVTVSNGGSYNPATGVVTWPTLPNQPSGNVQTYTVDLPAAPASGPLTAVAVAKSSTKEPANSFNNVASASVTINPVFDTMVSLAGPATTLPGSAATYTISTLNNGTSATNAAATQTVTLPAGLAPVAGSITGGGSYNPGTNTITWTVPAGQVPGQSGAVSNSFSVLLPASGLSLSATSVVAGEANAADNSTTFATAATNQPPTAAAVINALQTPVGSTAGSSPTNVYGLLISSLAASDPEGALSSTAPYTVLTVPITSQGTLFYNTGSGYAAVAPGQPLTTVQATTLRFMPAAGYVGNATFSYLATDDAGNQSTPASYTVLVGVDRDAIYMATPVRGGASQYQNGDVITYIIDPNGARYNSAGLVYNTSGVLQSGAANGLDPTSSSSSMLAAGTLPPGVALNPNTGQLYVSDRTLLPLAGITTTVSIITTDLNGGVTTVVETFSLGAFPLPVELTTFTAKAVRNTSSQLDWATASEKNNDHFDVERSLTGTDFVKIGEVKGQGSKTSLTAYAFTDANAAKLGSMLYYRLKQVDADGKATYSPVRTVRFDNAPAEPAIALSVYPNPAPAQASTVTLDLSTLPQGAYQATVLDATGRLVATYSVVGGVNKELPVQALSSGVYLVQVRGNGLNLTQRLIKE</sequence>
<accession>A0ABS0I447</accession>
<feature type="domain" description="DUF11" evidence="3">
    <location>
        <begin position="1711"/>
        <end position="1825"/>
    </location>
</feature>
<name>A0ABS0I447_9BACT</name>
<proteinExistence type="predicted"/>
<reference evidence="5 6" key="1">
    <citation type="submission" date="2020-11" db="EMBL/GenBank/DDBJ databases">
        <authorList>
            <person name="Kim M.K."/>
        </authorList>
    </citation>
    <scope>NUCLEOTIDE SEQUENCE [LARGE SCALE GENOMIC DNA]</scope>
    <source>
        <strain evidence="5 6">BT662</strain>
    </source>
</reference>
<protein>
    <submittedName>
        <fullName evidence="5">T9SS type A sorting domain-containing protein</fullName>
    </submittedName>
</protein>
<dbReference type="NCBIfam" id="TIGR04183">
    <property type="entry name" value="Por_Secre_tail"/>
    <property type="match status" value="1"/>
</dbReference>
<feature type="domain" description="DUF11" evidence="3">
    <location>
        <begin position="1596"/>
        <end position="1692"/>
    </location>
</feature>
<feature type="domain" description="DUF11" evidence="3">
    <location>
        <begin position="2266"/>
        <end position="2383"/>
    </location>
</feature>
<dbReference type="RefSeq" id="WP_196293161.1">
    <property type="nucleotide sequence ID" value="NZ_JADQDM010000004.1"/>
</dbReference>
<dbReference type="NCBIfam" id="TIGR01451">
    <property type="entry name" value="B_ant_repeat"/>
    <property type="match status" value="1"/>
</dbReference>
<evidence type="ECO:0000313" key="6">
    <source>
        <dbReference type="Proteomes" id="UP000618931"/>
    </source>
</evidence>
<comment type="caution">
    <text evidence="5">The sequence shown here is derived from an EMBL/GenBank/DDBJ whole genome shotgun (WGS) entry which is preliminary data.</text>
</comment>
<dbReference type="InterPro" id="IPR026444">
    <property type="entry name" value="Secre_tail"/>
</dbReference>
<dbReference type="Gene3D" id="2.60.40.2810">
    <property type="match status" value="1"/>
</dbReference>
<dbReference type="PANTHER" id="PTHR34819">
    <property type="entry name" value="LARGE CYSTEINE-RICH PERIPLASMIC PROTEIN OMCB"/>
    <property type="match status" value="1"/>
</dbReference>
<keyword evidence="6" id="KW-1185">Reference proteome</keyword>
<gene>
    <name evidence="5" type="ORF">I2H31_11430</name>
</gene>
<keyword evidence="2" id="KW-0732">Signal</keyword>